<sequence>MTRTISATVAYLLLVLSSQQRNYLYLFLSCFVFMYGSFLLHFMVFQMFCLEGLMGRSILTISSCMDRTFSRVFDGWSELSAAFTGGFVFRGTIGATGKNAIEIWL</sequence>
<dbReference type="EMBL" id="KB445638">
    <property type="protein sequence ID" value="EMD68887.1"/>
    <property type="molecule type" value="Genomic_DNA"/>
</dbReference>
<dbReference type="HOGENOM" id="CLU_2236377_0_0_1"/>
<dbReference type="GeneID" id="19135751"/>
<dbReference type="KEGG" id="bsc:COCSADRAFT_277759"/>
<accession>M2TJL1</accession>
<keyword evidence="1" id="KW-1133">Transmembrane helix</keyword>
<gene>
    <name evidence="2" type="ORF">COCSADRAFT_277759</name>
</gene>
<feature type="transmembrane region" description="Helical" evidence="1">
    <location>
        <begin position="23"/>
        <end position="50"/>
    </location>
</feature>
<evidence type="ECO:0000313" key="3">
    <source>
        <dbReference type="Proteomes" id="UP000016934"/>
    </source>
</evidence>
<dbReference type="Proteomes" id="UP000016934">
    <property type="component" value="Unassembled WGS sequence"/>
</dbReference>
<name>M2TJL1_COCSN</name>
<evidence type="ECO:0000256" key="1">
    <source>
        <dbReference type="SAM" id="Phobius"/>
    </source>
</evidence>
<reference evidence="3" key="2">
    <citation type="journal article" date="2013" name="PLoS Genet.">
        <title>Comparative genome structure, secondary metabolite, and effector coding capacity across Cochliobolus pathogens.</title>
        <authorList>
            <person name="Condon B.J."/>
            <person name="Leng Y."/>
            <person name="Wu D."/>
            <person name="Bushley K.E."/>
            <person name="Ohm R.A."/>
            <person name="Otillar R."/>
            <person name="Martin J."/>
            <person name="Schackwitz W."/>
            <person name="Grimwood J."/>
            <person name="MohdZainudin N."/>
            <person name="Xue C."/>
            <person name="Wang R."/>
            <person name="Manning V.A."/>
            <person name="Dhillon B."/>
            <person name="Tu Z.J."/>
            <person name="Steffenson B.J."/>
            <person name="Salamov A."/>
            <person name="Sun H."/>
            <person name="Lowry S."/>
            <person name="LaButti K."/>
            <person name="Han J."/>
            <person name="Copeland A."/>
            <person name="Lindquist E."/>
            <person name="Barry K."/>
            <person name="Schmutz J."/>
            <person name="Baker S.E."/>
            <person name="Ciuffetti L.M."/>
            <person name="Grigoriev I.V."/>
            <person name="Zhong S."/>
            <person name="Turgeon B.G."/>
        </authorList>
    </citation>
    <scope>NUCLEOTIDE SEQUENCE [LARGE SCALE GENOMIC DNA]</scope>
    <source>
        <strain evidence="3">ND90Pr / ATCC 201652</strain>
    </source>
</reference>
<organism evidence="2 3">
    <name type="scientific">Cochliobolus sativus (strain ND90Pr / ATCC 201652)</name>
    <name type="common">Common root rot and spot blotch fungus</name>
    <name type="synonym">Bipolaris sorokiniana</name>
    <dbReference type="NCBI Taxonomy" id="665912"/>
    <lineage>
        <taxon>Eukaryota</taxon>
        <taxon>Fungi</taxon>
        <taxon>Dikarya</taxon>
        <taxon>Ascomycota</taxon>
        <taxon>Pezizomycotina</taxon>
        <taxon>Dothideomycetes</taxon>
        <taxon>Pleosporomycetidae</taxon>
        <taxon>Pleosporales</taxon>
        <taxon>Pleosporineae</taxon>
        <taxon>Pleosporaceae</taxon>
        <taxon>Bipolaris</taxon>
    </lineage>
</organism>
<keyword evidence="1" id="KW-0812">Transmembrane</keyword>
<evidence type="ECO:0000313" key="2">
    <source>
        <dbReference type="EMBL" id="EMD68887.1"/>
    </source>
</evidence>
<reference evidence="2 3" key="1">
    <citation type="journal article" date="2012" name="PLoS Pathog.">
        <title>Diverse lifestyles and strategies of plant pathogenesis encoded in the genomes of eighteen Dothideomycetes fungi.</title>
        <authorList>
            <person name="Ohm R.A."/>
            <person name="Feau N."/>
            <person name="Henrissat B."/>
            <person name="Schoch C.L."/>
            <person name="Horwitz B.A."/>
            <person name="Barry K.W."/>
            <person name="Condon B.J."/>
            <person name="Copeland A.C."/>
            <person name="Dhillon B."/>
            <person name="Glaser F."/>
            <person name="Hesse C.N."/>
            <person name="Kosti I."/>
            <person name="LaButti K."/>
            <person name="Lindquist E.A."/>
            <person name="Lucas S."/>
            <person name="Salamov A.A."/>
            <person name="Bradshaw R.E."/>
            <person name="Ciuffetti L."/>
            <person name="Hamelin R.C."/>
            <person name="Kema G.H.J."/>
            <person name="Lawrence C."/>
            <person name="Scott J.A."/>
            <person name="Spatafora J.W."/>
            <person name="Turgeon B.G."/>
            <person name="de Wit P.J.G.M."/>
            <person name="Zhong S."/>
            <person name="Goodwin S.B."/>
            <person name="Grigoriev I.V."/>
        </authorList>
    </citation>
    <scope>NUCLEOTIDE SEQUENCE [LARGE SCALE GENOMIC DNA]</scope>
    <source>
        <strain evidence="3">ND90Pr / ATCC 201652</strain>
    </source>
</reference>
<proteinExistence type="predicted"/>
<dbReference type="AlphaFoldDB" id="M2TJL1"/>
<keyword evidence="1" id="KW-0472">Membrane</keyword>
<keyword evidence="3" id="KW-1185">Reference proteome</keyword>
<dbReference type="RefSeq" id="XP_007696380.1">
    <property type="nucleotide sequence ID" value="XM_007698190.1"/>
</dbReference>
<protein>
    <submittedName>
        <fullName evidence="2">Uncharacterized protein</fullName>
    </submittedName>
</protein>